<dbReference type="Pfam" id="PF12520">
    <property type="entry name" value="DUF3723"/>
    <property type="match status" value="1"/>
</dbReference>
<evidence type="ECO:0000313" key="1">
    <source>
        <dbReference type="EMBL" id="ETN36733.1"/>
    </source>
</evidence>
<reference evidence="1 2" key="1">
    <citation type="submission" date="2013-03" db="EMBL/GenBank/DDBJ databases">
        <title>The Genome Sequence of Phialophora europaea CBS 101466.</title>
        <authorList>
            <consortium name="The Broad Institute Genomics Platform"/>
            <person name="Cuomo C."/>
            <person name="de Hoog S."/>
            <person name="Gorbushina A."/>
            <person name="Walker B."/>
            <person name="Young S.K."/>
            <person name="Zeng Q."/>
            <person name="Gargeya S."/>
            <person name="Fitzgerald M."/>
            <person name="Haas B."/>
            <person name="Abouelleil A."/>
            <person name="Allen A.W."/>
            <person name="Alvarado L."/>
            <person name="Arachchi H.M."/>
            <person name="Berlin A.M."/>
            <person name="Chapman S.B."/>
            <person name="Gainer-Dewar J."/>
            <person name="Goldberg J."/>
            <person name="Griggs A."/>
            <person name="Gujja S."/>
            <person name="Hansen M."/>
            <person name="Howarth C."/>
            <person name="Imamovic A."/>
            <person name="Ireland A."/>
            <person name="Larimer J."/>
            <person name="McCowan C."/>
            <person name="Murphy C."/>
            <person name="Pearson M."/>
            <person name="Poon T.W."/>
            <person name="Priest M."/>
            <person name="Roberts A."/>
            <person name="Saif S."/>
            <person name="Shea T."/>
            <person name="Sisk P."/>
            <person name="Sykes S."/>
            <person name="Wortman J."/>
            <person name="Nusbaum C."/>
            <person name="Birren B."/>
        </authorList>
    </citation>
    <scope>NUCLEOTIDE SEQUENCE [LARGE SCALE GENOMIC DNA]</scope>
    <source>
        <strain evidence="1 2">CBS 101466</strain>
    </source>
</reference>
<proteinExistence type="predicted"/>
<sequence length="561" mass="63952">MADQQPPMLHVSDATLHASRQRAFLGTFRIRLDNIQLPELSRQDGIHVKQLQAVLRTEECLRLDPVNFIEATIPRTTWSFARVPAQQHVHTPLSIPELTLALHESVSCVRGKCRIAAAKQILEAADRWWTVNLYRVGRTPPPHKIVGPPPLTVCIEEASSIIEHWRCWYSHEQNPSRGLTYLRARSYCRDHDKDKESRALKNLTPHMERVTKRLWKHHAQLATGFDQCASWHRLWRTVNLGVLHKIIASKCDEEHVRYLDAVAAFWRTVSADGRIDVDEAVIQALEGRCPYFSENDRRHLQALREANHFGALMTDEDKAHVVFHATQYPMTIPSLLTFFEDHKYIAICSKALRRLLGENKLARGVTVRTYFAEIYDFRDMITVQTGATSFISLPWNVGDDAFSWAYSQLWLCSMRLWPFILEEKPRKADKGIPSPFHGVDPGPPLAELARTAQGLGFCSATIDAMVSSGPVGHFEHQVQGGSIEQAENKELRFAERCGIPFDVAVSARANDLFITKLLDPELVPSAEVSQLFVTRVFFQRLFPESERINTAILNTHPRLRE</sequence>
<dbReference type="InterPro" id="IPR022198">
    <property type="entry name" value="DUF3723"/>
</dbReference>
<dbReference type="AlphaFoldDB" id="W2RM01"/>
<dbReference type="HOGENOM" id="CLU_485724_0_0_1"/>
<evidence type="ECO:0000313" key="2">
    <source>
        <dbReference type="Proteomes" id="UP000030752"/>
    </source>
</evidence>
<gene>
    <name evidence="1" type="ORF">HMPREF1541_09011</name>
</gene>
<accession>W2RM01</accession>
<dbReference type="VEuPathDB" id="FungiDB:HMPREF1541_09011"/>
<protein>
    <submittedName>
        <fullName evidence="1">Uncharacterized protein</fullName>
    </submittedName>
</protein>
<dbReference type="Proteomes" id="UP000030752">
    <property type="component" value="Unassembled WGS sequence"/>
</dbReference>
<name>W2RM01_CYPE1</name>
<dbReference type="RefSeq" id="XP_008721551.1">
    <property type="nucleotide sequence ID" value="XM_008723329.1"/>
</dbReference>
<dbReference type="OrthoDB" id="4227485at2759"/>
<dbReference type="eggNOG" id="ENOG502S0KD">
    <property type="taxonomic scope" value="Eukaryota"/>
</dbReference>
<dbReference type="STRING" id="1220924.W2RM01"/>
<organism evidence="1 2">
    <name type="scientific">Cyphellophora europaea (strain CBS 101466)</name>
    <name type="common">Phialophora europaea</name>
    <dbReference type="NCBI Taxonomy" id="1220924"/>
    <lineage>
        <taxon>Eukaryota</taxon>
        <taxon>Fungi</taxon>
        <taxon>Dikarya</taxon>
        <taxon>Ascomycota</taxon>
        <taxon>Pezizomycotina</taxon>
        <taxon>Eurotiomycetes</taxon>
        <taxon>Chaetothyriomycetidae</taxon>
        <taxon>Chaetothyriales</taxon>
        <taxon>Cyphellophoraceae</taxon>
        <taxon>Cyphellophora</taxon>
    </lineage>
</organism>
<dbReference type="GeneID" id="19976350"/>
<dbReference type="InParanoid" id="W2RM01"/>
<keyword evidence="2" id="KW-1185">Reference proteome</keyword>
<dbReference type="EMBL" id="KB822725">
    <property type="protein sequence ID" value="ETN36733.1"/>
    <property type="molecule type" value="Genomic_DNA"/>
</dbReference>